<dbReference type="Gene3D" id="1.25.40.120">
    <property type="entry name" value="Protein prenylyltransferase"/>
    <property type="match status" value="1"/>
</dbReference>
<gene>
    <name evidence="5" type="ORF">B0T14DRAFT_438624</name>
</gene>
<accession>A0AA39WEC6</accession>
<dbReference type="GO" id="GO:0008318">
    <property type="term" value="F:protein prenyltransferase activity"/>
    <property type="evidence" value="ECO:0007669"/>
    <property type="project" value="InterPro"/>
</dbReference>
<protein>
    <submittedName>
        <fullName evidence="5">Uncharacterized protein</fullName>
    </submittedName>
</protein>
<keyword evidence="4" id="KW-0677">Repeat</keyword>
<evidence type="ECO:0000313" key="6">
    <source>
        <dbReference type="Proteomes" id="UP001175000"/>
    </source>
</evidence>
<evidence type="ECO:0000256" key="3">
    <source>
        <dbReference type="ARBA" id="ARBA00022679"/>
    </source>
</evidence>
<keyword evidence="2" id="KW-0637">Prenyltransferase</keyword>
<evidence type="ECO:0000256" key="2">
    <source>
        <dbReference type="ARBA" id="ARBA00022602"/>
    </source>
</evidence>
<evidence type="ECO:0000256" key="4">
    <source>
        <dbReference type="ARBA" id="ARBA00022737"/>
    </source>
</evidence>
<comment type="similarity">
    <text evidence="1">Belongs to the protein prenyltransferase subunit alpha family.</text>
</comment>
<dbReference type="EMBL" id="JAULSU010000006">
    <property type="protein sequence ID" value="KAK0613854.1"/>
    <property type="molecule type" value="Genomic_DNA"/>
</dbReference>
<reference evidence="5" key="1">
    <citation type="submission" date="2023-06" db="EMBL/GenBank/DDBJ databases">
        <title>Genome-scale phylogeny and comparative genomics of the fungal order Sordariales.</title>
        <authorList>
            <consortium name="Lawrence Berkeley National Laboratory"/>
            <person name="Hensen N."/>
            <person name="Bonometti L."/>
            <person name="Westerberg I."/>
            <person name="Brannstrom I.O."/>
            <person name="Guillou S."/>
            <person name="Cros-Aarteil S."/>
            <person name="Calhoun S."/>
            <person name="Haridas S."/>
            <person name="Kuo A."/>
            <person name="Mondo S."/>
            <person name="Pangilinan J."/>
            <person name="Riley R."/>
            <person name="Labutti K."/>
            <person name="Andreopoulos B."/>
            <person name="Lipzen A."/>
            <person name="Chen C."/>
            <person name="Yanf M."/>
            <person name="Daum C."/>
            <person name="Ng V."/>
            <person name="Clum A."/>
            <person name="Steindorff A."/>
            <person name="Ohm R."/>
            <person name="Martin F."/>
            <person name="Silar P."/>
            <person name="Natvig D."/>
            <person name="Lalanne C."/>
            <person name="Gautier V."/>
            <person name="Ament-Velasquez S.L."/>
            <person name="Kruys A."/>
            <person name="Hutchinson M.I."/>
            <person name="Powell A.J."/>
            <person name="Barry K."/>
            <person name="Miller A.N."/>
            <person name="Grigoriev I.V."/>
            <person name="Debuchy R."/>
            <person name="Gladieux P."/>
            <person name="Thoren M.H."/>
            <person name="Johannesson H."/>
        </authorList>
    </citation>
    <scope>NUCLEOTIDE SEQUENCE</scope>
    <source>
        <strain evidence="5">CBS 606.72</strain>
    </source>
</reference>
<comment type="caution">
    <text evidence="5">The sequence shown here is derived from an EMBL/GenBank/DDBJ whole genome shotgun (WGS) entry which is preliminary data.</text>
</comment>
<dbReference type="Pfam" id="PF01239">
    <property type="entry name" value="PPTA"/>
    <property type="match status" value="1"/>
</dbReference>
<dbReference type="Proteomes" id="UP001175000">
    <property type="component" value="Unassembled WGS sequence"/>
</dbReference>
<evidence type="ECO:0000256" key="1">
    <source>
        <dbReference type="ARBA" id="ARBA00006734"/>
    </source>
</evidence>
<dbReference type="SUPFAM" id="SSF48439">
    <property type="entry name" value="Protein prenylyltransferase"/>
    <property type="match status" value="1"/>
</dbReference>
<evidence type="ECO:0000313" key="5">
    <source>
        <dbReference type="EMBL" id="KAK0613854.1"/>
    </source>
</evidence>
<keyword evidence="6" id="KW-1185">Reference proteome</keyword>
<dbReference type="PANTHER" id="PTHR11129">
    <property type="entry name" value="PROTEIN FARNESYLTRANSFERASE ALPHA SUBUNIT/RAB GERANYLGERANYL TRANSFERASE ALPHA SUBUNIT"/>
    <property type="match status" value="1"/>
</dbReference>
<dbReference type="AlphaFoldDB" id="A0AA39WEC6"/>
<dbReference type="GO" id="GO:0005737">
    <property type="term" value="C:cytoplasm"/>
    <property type="evidence" value="ECO:0007669"/>
    <property type="project" value="TreeGrafter"/>
</dbReference>
<sequence>MSRALEGELAASIKSGDPIAAYRAISELFKPATDEELLEFEILGRSHPFPDGCYVLRDGCAAAISKLGLVQAFLVGRKITMGHIEATSLRTDDELLAATAVMLLMDSEHLTAANTRKRLLRRRISPGVSPALHASLQAEKHFLDSLLTSRLHRHTKSPTLWAHLQWLLSEIASVGIPSNGLSDLKKVVFTAGERHPRNYYAWNHARFLLNTGSLVPNQDGLDAVMKWCTQHHTDTSGWSFLYFILSNMPSSSSTSAHQALEGVLGLVQSLRLTNESVWVFLRTLAASPVAEEEDYSKFLNFSRSFIESSKLATDHGVLRSALEWCETYRANPPTDIGVTQI</sequence>
<organism evidence="5 6">
    <name type="scientific">Immersiella caudata</name>
    <dbReference type="NCBI Taxonomy" id="314043"/>
    <lineage>
        <taxon>Eukaryota</taxon>
        <taxon>Fungi</taxon>
        <taxon>Dikarya</taxon>
        <taxon>Ascomycota</taxon>
        <taxon>Pezizomycotina</taxon>
        <taxon>Sordariomycetes</taxon>
        <taxon>Sordariomycetidae</taxon>
        <taxon>Sordariales</taxon>
        <taxon>Lasiosphaeriaceae</taxon>
        <taxon>Immersiella</taxon>
    </lineage>
</organism>
<dbReference type="PANTHER" id="PTHR11129:SF3">
    <property type="entry name" value="PROTEIN PRENYLTRANSFERASE ALPHA SUBUNIT REPEAT-CONTAINING PROTEIN 1"/>
    <property type="match status" value="1"/>
</dbReference>
<keyword evidence="3" id="KW-0808">Transferase</keyword>
<dbReference type="InterPro" id="IPR002088">
    <property type="entry name" value="Prenyl_trans_a"/>
</dbReference>
<proteinExistence type="inferred from homology"/>
<name>A0AA39WEC6_9PEZI</name>